<name>A0AAV5J822_9ROSI</name>
<dbReference type="Proteomes" id="UP001054252">
    <property type="component" value="Unassembled WGS sequence"/>
</dbReference>
<dbReference type="AlphaFoldDB" id="A0AAV5J822"/>
<evidence type="ECO:0000313" key="1">
    <source>
        <dbReference type="EMBL" id="GKV07122.1"/>
    </source>
</evidence>
<protein>
    <submittedName>
        <fullName evidence="1">Uncharacterized protein</fullName>
    </submittedName>
</protein>
<accession>A0AAV5J822</accession>
<evidence type="ECO:0000313" key="2">
    <source>
        <dbReference type="Proteomes" id="UP001054252"/>
    </source>
</evidence>
<gene>
    <name evidence="1" type="ORF">SLEP1_g18924</name>
</gene>
<keyword evidence="2" id="KW-1185">Reference proteome</keyword>
<organism evidence="1 2">
    <name type="scientific">Rubroshorea leprosula</name>
    <dbReference type="NCBI Taxonomy" id="152421"/>
    <lineage>
        <taxon>Eukaryota</taxon>
        <taxon>Viridiplantae</taxon>
        <taxon>Streptophyta</taxon>
        <taxon>Embryophyta</taxon>
        <taxon>Tracheophyta</taxon>
        <taxon>Spermatophyta</taxon>
        <taxon>Magnoliopsida</taxon>
        <taxon>eudicotyledons</taxon>
        <taxon>Gunneridae</taxon>
        <taxon>Pentapetalae</taxon>
        <taxon>rosids</taxon>
        <taxon>malvids</taxon>
        <taxon>Malvales</taxon>
        <taxon>Dipterocarpaceae</taxon>
        <taxon>Rubroshorea</taxon>
    </lineage>
</organism>
<sequence>MILTSFRLAYQFKDEVVSLMDRLHPFLCMKSAKAKKVKKVILPRTIPIGHSISNVSNEVDAATSNANLLENGGDLKPLNRGIPKNSSFLIPILD</sequence>
<proteinExistence type="predicted"/>
<dbReference type="EMBL" id="BPVZ01000026">
    <property type="protein sequence ID" value="GKV07122.1"/>
    <property type="molecule type" value="Genomic_DNA"/>
</dbReference>
<comment type="caution">
    <text evidence="1">The sequence shown here is derived from an EMBL/GenBank/DDBJ whole genome shotgun (WGS) entry which is preliminary data.</text>
</comment>
<reference evidence="1 2" key="1">
    <citation type="journal article" date="2021" name="Commun. Biol.">
        <title>The genome of Shorea leprosula (Dipterocarpaceae) highlights the ecological relevance of drought in aseasonal tropical rainforests.</title>
        <authorList>
            <person name="Ng K.K.S."/>
            <person name="Kobayashi M.J."/>
            <person name="Fawcett J.A."/>
            <person name="Hatakeyama M."/>
            <person name="Paape T."/>
            <person name="Ng C.H."/>
            <person name="Ang C.C."/>
            <person name="Tnah L.H."/>
            <person name="Lee C.T."/>
            <person name="Nishiyama T."/>
            <person name="Sese J."/>
            <person name="O'Brien M.J."/>
            <person name="Copetti D."/>
            <person name="Mohd Noor M.I."/>
            <person name="Ong R.C."/>
            <person name="Putra M."/>
            <person name="Sireger I.Z."/>
            <person name="Indrioko S."/>
            <person name="Kosugi Y."/>
            <person name="Izuno A."/>
            <person name="Isagi Y."/>
            <person name="Lee S.L."/>
            <person name="Shimizu K.K."/>
        </authorList>
    </citation>
    <scope>NUCLEOTIDE SEQUENCE [LARGE SCALE GENOMIC DNA]</scope>
    <source>
        <strain evidence="1">214</strain>
    </source>
</reference>